<dbReference type="InterPro" id="IPR032285">
    <property type="entry name" value="Metallophos_N"/>
</dbReference>
<evidence type="ECO:0000313" key="5">
    <source>
        <dbReference type="EMBL" id="MBP3191492.1"/>
    </source>
</evidence>
<evidence type="ECO:0000256" key="1">
    <source>
        <dbReference type="SAM" id="MobiDB-lite"/>
    </source>
</evidence>
<organism evidence="5 6">
    <name type="scientific">Natronogracilivirga saccharolytica</name>
    <dbReference type="NCBI Taxonomy" id="2812953"/>
    <lineage>
        <taxon>Bacteria</taxon>
        <taxon>Pseudomonadati</taxon>
        <taxon>Balneolota</taxon>
        <taxon>Balneolia</taxon>
        <taxon>Balneolales</taxon>
        <taxon>Cyclonatronaceae</taxon>
        <taxon>Natronogracilivirga</taxon>
    </lineage>
</organism>
<feature type="compositionally biased region" description="Low complexity" evidence="1">
    <location>
        <begin position="43"/>
        <end position="61"/>
    </location>
</feature>
<gene>
    <name evidence="5" type="ORF">NATSA_02330</name>
</gene>
<dbReference type="AlphaFoldDB" id="A0A8J7UUH0"/>
<dbReference type="GO" id="GO:0016787">
    <property type="term" value="F:hydrolase activity"/>
    <property type="evidence" value="ECO:0007669"/>
    <property type="project" value="InterPro"/>
</dbReference>
<dbReference type="Gene3D" id="3.60.21.10">
    <property type="match status" value="1"/>
</dbReference>
<evidence type="ECO:0000259" key="4">
    <source>
        <dbReference type="Pfam" id="PF16371"/>
    </source>
</evidence>
<dbReference type="RefSeq" id="WP_210510084.1">
    <property type="nucleotide sequence ID" value="NZ_JAFIDN010000002.1"/>
</dbReference>
<dbReference type="Pfam" id="PF16371">
    <property type="entry name" value="MetallophosN"/>
    <property type="match status" value="1"/>
</dbReference>
<sequence length="526" mass="58708">MSENSESKKLQQYLSSRRSFLKKAGLLSGAGLILPAGLTSASGHSADAAPGSASAAIAGNGNTPGSAGRMVRIRGKVTSQDGGIQGVAVTDGLRITETDSGGAYELVSDGRRPFVYISIPAGYRIPTNPTGTARFYHKIEPGSNGEMTASFELESDPADRDNHRFLLLADPQTENEYEVERFHSETVPDIQKLIRNSGDDVPLFGMGCGDIMFDNLELFPEYEKAVKKTGIPFFQVLGNHDILFDVRSTEASYEVFKEYFGPAYYSFSIGEVHYVVLNNIFWYGAGYVGYLDKDQLDWLEADLARIEPGKTVIVAMHIPAESKQYSRFDDDSPSPRLSVSNRHELYRILEPYNAHILSAHTHESEHVFEGGVHEHIHGTVCGAWWTGPICFDGTPNGYGVYEVRGSELRWHYKSTGYDSDHQIKVYKRGADPEAPGEILANVWDWDPEWKVYWYENGTRRGRMARRRGYDPLAVELFDGPDKPERRTWVNAVPTDHMFYAPVPENGRDVVVEAVSRHGKTYSARID</sequence>
<feature type="domain" description="Calcineurin-like phosphoesterase C-terminal" evidence="3">
    <location>
        <begin position="374"/>
        <end position="521"/>
    </location>
</feature>
<dbReference type="PANTHER" id="PTHR43143:SF1">
    <property type="entry name" value="SERINE_THREONINE-PROTEIN PHOSPHATASE CPPED1"/>
    <property type="match status" value="1"/>
</dbReference>
<dbReference type="SUPFAM" id="SSF56300">
    <property type="entry name" value="Metallo-dependent phosphatases"/>
    <property type="match status" value="1"/>
</dbReference>
<dbReference type="Proteomes" id="UP000673975">
    <property type="component" value="Unassembled WGS sequence"/>
</dbReference>
<name>A0A8J7UUH0_9BACT</name>
<dbReference type="InterPro" id="IPR032288">
    <property type="entry name" value="Metallophos_C"/>
</dbReference>
<feature type="domain" description="Calcineurin-like phosphoesterase N-terminal" evidence="4">
    <location>
        <begin position="75"/>
        <end position="153"/>
    </location>
</feature>
<evidence type="ECO:0000313" key="6">
    <source>
        <dbReference type="Proteomes" id="UP000673975"/>
    </source>
</evidence>
<dbReference type="Pfam" id="PF00149">
    <property type="entry name" value="Metallophos"/>
    <property type="match status" value="1"/>
</dbReference>
<dbReference type="InterPro" id="IPR029052">
    <property type="entry name" value="Metallo-depent_PP-like"/>
</dbReference>
<evidence type="ECO:0000259" key="3">
    <source>
        <dbReference type="Pfam" id="PF16370"/>
    </source>
</evidence>
<proteinExistence type="predicted"/>
<accession>A0A8J7UUH0</accession>
<dbReference type="PANTHER" id="PTHR43143">
    <property type="entry name" value="METALLOPHOSPHOESTERASE, CALCINEURIN SUPERFAMILY"/>
    <property type="match status" value="1"/>
</dbReference>
<dbReference type="InterPro" id="IPR051918">
    <property type="entry name" value="STPP_CPPED1"/>
</dbReference>
<dbReference type="PROSITE" id="PS51318">
    <property type="entry name" value="TAT"/>
    <property type="match status" value="1"/>
</dbReference>
<protein>
    <submittedName>
        <fullName evidence="5">Calcineurin-like phosphoesterase C-terminal domain-containing protein</fullName>
    </submittedName>
</protein>
<evidence type="ECO:0000259" key="2">
    <source>
        <dbReference type="Pfam" id="PF00149"/>
    </source>
</evidence>
<keyword evidence="6" id="KW-1185">Reference proteome</keyword>
<dbReference type="Pfam" id="PF16370">
    <property type="entry name" value="MetallophosC"/>
    <property type="match status" value="1"/>
</dbReference>
<dbReference type="EMBL" id="JAFIDN010000002">
    <property type="protein sequence ID" value="MBP3191492.1"/>
    <property type="molecule type" value="Genomic_DNA"/>
</dbReference>
<comment type="caution">
    <text evidence="5">The sequence shown here is derived from an EMBL/GenBank/DDBJ whole genome shotgun (WGS) entry which is preliminary data.</text>
</comment>
<dbReference type="InterPro" id="IPR006311">
    <property type="entry name" value="TAT_signal"/>
</dbReference>
<feature type="region of interest" description="Disordered" evidence="1">
    <location>
        <begin position="43"/>
        <end position="66"/>
    </location>
</feature>
<dbReference type="InterPro" id="IPR004843">
    <property type="entry name" value="Calcineurin-like_PHP"/>
</dbReference>
<feature type="domain" description="Calcineurin-like phosphoesterase" evidence="2">
    <location>
        <begin position="164"/>
        <end position="363"/>
    </location>
</feature>
<reference evidence="5" key="1">
    <citation type="submission" date="2021-02" db="EMBL/GenBank/DDBJ databases">
        <title>Natronogracilivirga saccharolytica gen. nov. sp. nov. a new anaerobic, haloalkiliphilic carbohydrate-fermenting bacterium from soda lake and proposing of Cyclonatronumiaceae fam. nov. in the phylum Balneolaeota.</title>
        <authorList>
            <person name="Zhilina T.N."/>
            <person name="Sorokin D.Y."/>
            <person name="Zavarzina D.G."/>
            <person name="Toshchakov S.V."/>
            <person name="Kublanov I.V."/>
        </authorList>
    </citation>
    <scope>NUCLEOTIDE SEQUENCE</scope>
    <source>
        <strain evidence="5">Z-1702</strain>
    </source>
</reference>